<proteinExistence type="inferred from homology"/>
<dbReference type="EMBL" id="CM017324">
    <property type="protein sequence ID" value="KAE8037544.1"/>
    <property type="molecule type" value="Genomic_DNA"/>
</dbReference>
<keyword evidence="4" id="KW-0378">Hydrolase</keyword>
<evidence type="ECO:0000313" key="7">
    <source>
        <dbReference type="EMBL" id="KAE8037544.1"/>
    </source>
</evidence>
<evidence type="ECO:0000313" key="8">
    <source>
        <dbReference type="Proteomes" id="UP000327013"/>
    </source>
</evidence>
<name>A0A660KNY5_9ROSI</name>
<feature type="chain" id="PRO_5025025164" description="Lysosomal Pro-X carboxypeptidase" evidence="6">
    <location>
        <begin position="25"/>
        <end position="480"/>
    </location>
</feature>
<evidence type="ECO:0000256" key="1">
    <source>
        <dbReference type="ARBA" id="ARBA00011079"/>
    </source>
</evidence>
<dbReference type="GO" id="GO:0008239">
    <property type="term" value="F:dipeptidyl-peptidase activity"/>
    <property type="evidence" value="ECO:0007669"/>
    <property type="project" value="TreeGrafter"/>
</dbReference>
<dbReference type="PANTHER" id="PTHR11010:SF96">
    <property type="entry name" value="LYSOSOMAL PRO-X CARBOXYPEPTIDASE-LIKE ISOFORM X1"/>
    <property type="match status" value="1"/>
</dbReference>
<dbReference type="Gene3D" id="3.40.50.1820">
    <property type="entry name" value="alpha/beta hydrolase"/>
    <property type="match status" value="1"/>
</dbReference>
<protein>
    <recommendedName>
        <fullName evidence="9">Lysosomal Pro-X carboxypeptidase</fullName>
    </recommendedName>
</protein>
<dbReference type="OrthoDB" id="2130629at2759"/>
<dbReference type="GO" id="GO:0070008">
    <property type="term" value="F:serine-type exopeptidase activity"/>
    <property type="evidence" value="ECO:0007669"/>
    <property type="project" value="InterPro"/>
</dbReference>
<evidence type="ECO:0000256" key="5">
    <source>
        <dbReference type="ARBA" id="ARBA00023180"/>
    </source>
</evidence>
<comment type="similarity">
    <text evidence="1">Belongs to the peptidase S28 family.</text>
</comment>
<evidence type="ECO:0000256" key="4">
    <source>
        <dbReference type="ARBA" id="ARBA00022801"/>
    </source>
</evidence>
<evidence type="ECO:0000256" key="3">
    <source>
        <dbReference type="ARBA" id="ARBA00022729"/>
    </source>
</evidence>
<evidence type="ECO:0000256" key="2">
    <source>
        <dbReference type="ARBA" id="ARBA00022670"/>
    </source>
</evidence>
<keyword evidence="2" id="KW-0645">Protease</keyword>
<dbReference type="Proteomes" id="UP000327013">
    <property type="component" value="Chromosome 4"/>
</dbReference>
<evidence type="ECO:0000256" key="6">
    <source>
        <dbReference type="SAM" id="SignalP"/>
    </source>
</evidence>
<evidence type="ECO:0008006" key="9">
    <source>
        <dbReference type="Google" id="ProtNLM"/>
    </source>
</evidence>
<dbReference type="PANTHER" id="PTHR11010">
    <property type="entry name" value="PROTEASE S28 PRO-X CARBOXYPEPTIDASE-RELATED"/>
    <property type="match status" value="1"/>
</dbReference>
<feature type="signal peptide" evidence="6">
    <location>
        <begin position="1"/>
        <end position="24"/>
    </location>
</feature>
<sequence length="480" mass="53858">MNSPTFSFQWLPFLFLIFSTSVSATLYNIPRLNPIGGILDDPETASTSANVLDNLETFYFDQTLDHFNYRPEGYTTFQQRYVINSKYWGGANSSAPILAYFGAEAPLDGDLAVIGFLTDNAVKFKALILYIEHRYYGKSIPFGSREEAFRNASTLGYFNSAQAIADYAEIIIHLKKILHAEYSPVVVIGGSYGGMLASWFRLKYPHVAIGALASSAPILYFDDITPQDGYYSIVTKNFREASESCYQTIKKSWSEIHEVASKPGGLSILSKTFKTCNPLNKSLELKDYLETIYASAAQYNDPPRYPVNIVCGGIDGAPFGTDILTKIFAGVVAYRGNQSCYVNGPKNISETTMGWRWQTCSEMVIPIGIGNDSISMFSPNPFVLRSFIESCIRLYGVPPRPHWVTTYYGGHDIKLILHRVLENISPSVVAVQTVNGSHCLDILRAKQSDPEWLVMQRKEEVKIIKQWITKYYIDLLAFKK</sequence>
<accession>A0A660KNY5</accession>
<gene>
    <name evidence="7" type="ORF">FH972_010126</name>
</gene>
<dbReference type="SUPFAM" id="SSF53474">
    <property type="entry name" value="alpha/beta-Hydrolases"/>
    <property type="match status" value="1"/>
</dbReference>
<dbReference type="Gene3D" id="1.20.120.980">
    <property type="entry name" value="Serine carboxypeptidase S28, SKS domain"/>
    <property type="match status" value="1"/>
</dbReference>
<dbReference type="GO" id="GO:0006508">
    <property type="term" value="P:proteolysis"/>
    <property type="evidence" value="ECO:0007669"/>
    <property type="project" value="UniProtKB-KW"/>
</dbReference>
<dbReference type="InterPro" id="IPR008758">
    <property type="entry name" value="Peptidase_S28"/>
</dbReference>
<reference evidence="7 8" key="1">
    <citation type="submission" date="2019-06" db="EMBL/GenBank/DDBJ databases">
        <title>A chromosomal-level reference genome of Carpinus fangiana (Coryloideae, Betulaceae).</title>
        <authorList>
            <person name="Yang X."/>
            <person name="Wang Z."/>
            <person name="Zhang L."/>
            <person name="Hao G."/>
            <person name="Liu J."/>
            <person name="Yang Y."/>
        </authorList>
    </citation>
    <scope>NUCLEOTIDE SEQUENCE [LARGE SCALE GENOMIC DNA]</scope>
    <source>
        <strain evidence="7">Cfa_2016G</strain>
        <tissue evidence="7">Leaf</tissue>
    </source>
</reference>
<dbReference type="InterPro" id="IPR042269">
    <property type="entry name" value="Ser_carbopepase_S28_SKS"/>
</dbReference>
<dbReference type="FunFam" id="1.20.120.980:FF:000006">
    <property type="entry name" value="Serine carboxypeptidase S28 family protein"/>
    <property type="match status" value="1"/>
</dbReference>
<dbReference type="InterPro" id="IPR029058">
    <property type="entry name" value="AB_hydrolase_fold"/>
</dbReference>
<dbReference type="AlphaFoldDB" id="A0A660KNY5"/>
<keyword evidence="3 6" id="KW-0732">Signal</keyword>
<dbReference type="Pfam" id="PF05577">
    <property type="entry name" value="Peptidase_S28"/>
    <property type="match status" value="1"/>
</dbReference>
<organism evidence="7 8">
    <name type="scientific">Carpinus fangiana</name>
    <dbReference type="NCBI Taxonomy" id="176857"/>
    <lineage>
        <taxon>Eukaryota</taxon>
        <taxon>Viridiplantae</taxon>
        <taxon>Streptophyta</taxon>
        <taxon>Embryophyta</taxon>
        <taxon>Tracheophyta</taxon>
        <taxon>Spermatophyta</taxon>
        <taxon>Magnoliopsida</taxon>
        <taxon>eudicotyledons</taxon>
        <taxon>Gunneridae</taxon>
        <taxon>Pentapetalae</taxon>
        <taxon>rosids</taxon>
        <taxon>fabids</taxon>
        <taxon>Fagales</taxon>
        <taxon>Betulaceae</taxon>
        <taxon>Carpinus</taxon>
    </lineage>
</organism>
<keyword evidence="5" id="KW-0325">Glycoprotein</keyword>
<keyword evidence="8" id="KW-1185">Reference proteome</keyword>